<dbReference type="InterPro" id="IPR015720">
    <property type="entry name" value="Emp24-like"/>
</dbReference>
<feature type="domain" description="GOLD" evidence="12">
    <location>
        <begin position="37"/>
        <end position="121"/>
    </location>
</feature>
<feature type="transmembrane region" description="Helical" evidence="10">
    <location>
        <begin position="195"/>
        <end position="216"/>
    </location>
</feature>
<evidence type="ECO:0000256" key="5">
    <source>
        <dbReference type="ARBA" id="ARBA00022729"/>
    </source>
</evidence>
<organism evidence="13 14">
    <name type="scientific">Drosophila albomicans</name>
    <name type="common">Fruit fly</name>
    <dbReference type="NCBI Taxonomy" id="7291"/>
    <lineage>
        <taxon>Eukaryota</taxon>
        <taxon>Metazoa</taxon>
        <taxon>Ecdysozoa</taxon>
        <taxon>Arthropoda</taxon>
        <taxon>Hexapoda</taxon>
        <taxon>Insecta</taxon>
        <taxon>Pterygota</taxon>
        <taxon>Neoptera</taxon>
        <taxon>Endopterygota</taxon>
        <taxon>Diptera</taxon>
        <taxon>Brachycera</taxon>
        <taxon>Muscomorpha</taxon>
        <taxon>Ephydroidea</taxon>
        <taxon>Drosophilidae</taxon>
        <taxon>Drosophila</taxon>
    </lineage>
</organism>
<evidence type="ECO:0000256" key="9">
    <source>
        <dbReference type="RuleBase" id="RU003827"/>
    </source>
</evidence>
<evidence type="ECO:0000256" key="2">
    <source>
        <dbReference type="ARBA" id="ARBA00007104"/>
    </source>
</evidence>
<evidence type="ECO:0000256" key="7">
    <source>
        <dbReference type="ARBA" id="ARBA00023136"/>
    </source>
</evidence>
<gene>
    <name evidence="14" type="primary">LOC117564978</name>
</gene>
<dbReference type="InterPro" id="IPR009038">
    <property type="entry name" value="GOLD_dom"/>
</dbReference>
<evidence type="ECO:0000256" key="8">
    <source>
        <dbReference type="ARBA" id="ARBA00037847"/>
    </source>
</evidence>
<dbReference type="GeneID" id="117564978"/>
<dbReference type="SMART" id="SM01190">
    <property type="entry name" value="EMP24_GP25L"/>
    <property type="match status" value="1"/>
</dbReference>
<evidence type="ECO:0000313" key="14">
    <source>
        <dbReference type="RefSeq" id="XP_034099815.1"/>
    </source>
</evidence>
<protein>
    <submittedName>
        <fullName evidence="14">Transmembrane emp24 domain-containing protein 1</fullName>
    </submittedName>
</protein>
<evidence type="ECO:0000256" key="10">
    <source>
        <dbReference type="SAM" id="Phobius"/>
    </source>
</evidence>
<name>A0A6P8WP73_DROAB</name>
<keyword evidence="7 10" id="KW-0472">Membrane</keyword>
<dbReference type="Proteomes" id="UP000515160">
    <property type="component" value="Chromosome 2L"/>
</dbReference>
<dbReference type="OrthoDB" id="5976732at2759"/>
<evidence type="ECO:0000256" key="1">
    <source>
        <dbReference type="ARBA" id="ARBA00004479"/>
    </source>
</evidence>
<evidence type="ECO:0000313" key="13">
    <source>
        <dbReference type="Proteomes" id="UP000515160"/>
    </source>
</evidence>
<reference evidence="14" key="1">
    <citation type="submission" date="2025-08" db="UniProtKB">
        <authorList>
            <consortium name="RefSeq"/>
        </authorList>
    </citation>
    <scope>IDENTIFICATION</scope>
    <source>
        <strain evidence="14">15112-1751.03</strain>
        <tissue evidence="14">Whole Adult</tissue>
    </source>
</reference>
<keyword evidence="3" id="KW-0217">Developmental protein</keyword>
<evidence type="ECO:0000259" key="12">
    <source>
        <dbReference type="PROSITE" id="PS50866"/>
    </source>
</evidence>
<dbReference type="PANTHER" id="PTHR22811">
    <property type="entry name" value="TRANSMEMBRANE EMP24 DOMAIN-CONTAINING PROTEIN"/>
    <property type="match status" value="1"/>
</dbReference>
<dbReference type="Gene3D" id="2.60.120.680">
    <property type="entry name" value="GOLD domain"/>
    <property type="match status" value="1"/>
</dbReference>
<evidence type="ECO:0000256" key="3">
    <source>
        <dbReference type="ARBA" id="ARBA00022473"/>
    </source>
</evidence>
<accession>A0A6P8WP73</accession>
<keyword evidence="13" id="KW-1185">Reference proteome</keyword>
<sequence length="229" mass="26561">MLQIVGMLLLLLMLMAAGGQAEISRHRLTIFAEAGRMECYHQAVAATEHIMLEYQVIYGGQGEAHINCNLMDPLRRLLITDHKQGQGKYQLVANETGIYKLCFDNTISSFNQKIVVFNLEILAANHEELERQKTIKEMNTDYQFDRTYSHIDDYVTKITVNLMRSRQSQDYIRTLEAKDRKVAESNFTLVNNWSAAQFIAMIIVGMLQVFMLRSIFNTDGRFYKFWKKI</sequence>
<dbReference type="AlphaFoldDB" id="A0A6P8WP73"/>
<dbReference type="PROSITE" id="PS50866">
    <property type="entry name" value="GOLD"/>
    <property type="match status" value="1"/>
</dbReference>
<dbReference type="RefSeq" id="XP_034099815.1">
    <property type="nucleotide sequence ID" value="XM_034243924.2"/>
</dbReference>
<dbReference type="Pfam" id="PF01105">
    <property type="entry name" value="EMP24_GP25L"/>
    <property type="match status" value="1"/>
</dbReference>
<feature type="chain" id="PRO_5027848692" evidence="11">
    <location>
        <begin position="22"/>
        <end position="229"/>
    </location>
</feature>
<keyword evidence="5 11" id="KW-0732">Signal</keyword>
<keyword evidence="4 9" id="KW-0812">Transmembrane</keyword>
<proteinExistence type="inferred from homology"/>
<evidence type="ECO:0000256" key="11">
    <source>
        <dbReference type="SAM" id="SignalP"/>
    </source>
</evidence>
<dbReference type="InterPro" id="IPR036598">
    <property type="entry name" value="GOLD_dom_sf"/>
</dbReference>
<dbReference type="SUPFAM" id="SSF101576">
    <property type="entry name" value="Supernatant protein factor (SPF), C-terminal domain"/>
    <property type="match status" value="1"/>
</dbReference>
<comment type="subcellular location">
    <subcellularLocation>
        <location evidence="8">Endomembrane system</location>
        <topology evidence="8">Single-pass membrane protein</topology>
    </subcellularLocation>
    <subcellularLocation>
        <location evidence="1 9">Membrane</location>
        <topology evidence="1 9">Single-pass type I membrane protein</topology>
    </subcellularLocation>
</comment>
<keyword evidence="6 10" id="KW-1133">Transmembrane helix</keyword>
<comment type="similarity">
    <text evidence="2 9">Belongs to the EMP24/GP25L family.</text>
</comment>
<evidence type="ECO:0000256" key="4">
    <source>
        <dbReference type="ARBA" id="ARBA00022692"/>
    </source>
</evidence>
<evidence type="ECO:0000256" key="6">
    <source>
        <dbReference type="ARBA" id="ARBA00022989"/>
    </source>
</evidence>
<dbReference type="GO" id="GO:0012505">
    <property type="term" value="C:endomembrane system"/>
    <property type="evidence" value="ECO:0007669"/>
    <property type="project" value="UniProtKB-SubCell"/>
</dbReference>
<feature type="signal peptide" evidence="11">
    <location>
        <begin position="1"/>
        <end position="21"/>
    </location>
</feature>
<dbReference type="GO" id="GO:0016020">
    <property type="term" value="C:membrane"/>
    <property type="evidence" value="ECO:0007669"/>
    <property type="project" value="UniProtKB-SubCell"/>
</dbReference>